<protein>
    <submittedName>
        <fullName evidence="1">Uncharacterized protein</fullName>
    </submittedName>
</protein>
<gene>
    <name evidence="1" type="ORF">UFOVP1374_37</name>
</gene>
<dbReference type="EMBL" id="LR797321">
    <property type="protein sequence ID" value="CAB4202681.1"/>
    <property type="molecule type" value="Genomic_DNA"/>
</dbReference>
<evidence type="ECO:0000313" key="1">
    <source>
        <dbReference type="EMBL" id="CAB4202681.1"/>
    </source>
</evidence>
<proteinExistence type="predicted"/>
<accession>A0A6J5RVT5</accession>
<reference evidence="1" key="1">
    <citation type="submission" date="2020-05" db="EMBL/GenBank/DDBJ databases">
        <authorList>
            <person name="Chiriac C."/>
            <person name="Salcher M."/>
            <person name="Ghai R."/>
            <person name="Kavagutti S V."/>
        </authorList>
    </citation>
    <scope>NUCLEOTIDE SEQUENCE</scope>
</reference>
<sequence length="66" mass="7247">MSLPPLPRNEGLEKTLGCSVVHYHEAIAYGQQCRAKALDEAAQVCGERANGENDAQYCADRIRSLK</sequence>
<organism evidence="1">
    <name type="scientific">uncultured Caudovirales phage</name>
    <dbReference type="NCBI Taxonomy" id="2100421"/>
    <lineage>
        <taxon>Viruses</taxon>
        <taxon>Duplodnaviria</taxon>
        <taxon>Heunggongvirae</taxon>
        <taxon>Uroviricota</taxon>
        <taxon>Caudoviricetes</taxon>
        <taxon>Peduoviridae</taxon>
        <taxon>Maltschvirus</taxon>
        <taxon>Maltschvirus maltsch</taxon>
    </lineage>
</organism>
<name>A0A6J5RVT5_9CAUD</name>